<feature type="transmembrane region" description="Helical" evidence="1">
    <location>
        <begin position="117"/>
        <end position="139"/>
    </location>
</feature>
<feature type="transmembrane region" description="Helical" evidence="1">
    <location>
        <begin position="50"/>
        <end position="70"/>
    </location>
</feature>
<keyword evidence="3" id="KW-1185">Reference proteome</keyword>
<feature type="transmembrane region" description="Helical" evidence="1">
    <location>
        <begin position="82"/>
        <end position="105"/>
    </location>
</feature>
<proteinExistence type="predicted"/>
<evidence type="ECO:0000313" key="3">
    <source>
        <dbReference type="Proteomes" id="UP000309128"/>
    </source>
</evidence>
<comment type="caution">
    <text evidence="2">The sequence shown here is derived from an EMBL/GenBank/DDBJ whole genome shotgun (WGS) entry which is preliminary data.</text>
</comment>
<sequence length="321" mass="33717">MTARVAAAAWGLLVLAGQILLPLSVRDRLPDPLATHWGPGDRPDGSMPFTVYVVMVVLVWAVPWLGLVVARARALTHRQGRMFWWGVLFATGVFAFGMNVTTVLANLGAPDWRAARLPGWAVLAVIGVALAAAVAAGYLGRGAPDEPVPAGTRPPLLRLRAGQRTVWVGHVANPWLTLFNAVMAAGLAVLAVFSLAGVVPGKPAALILPVLVLVLAVGVLISSVSVRAGDDRVVIQFGPLGWPARRIPLSKIESAWAEVRHPSRVGGWGIRGLPGGVTIMLRGGECLVLGYRSGGQLAISIDDAARGASLINALINERVES</sequence>
<dbReference type="AlphaFoldDB" id="A0A5S4EWG6"/>
<dbReference type="Proteomes" id="UP000309128">
    <property type="component" value="Unassembled WGS sequence"/>
</dbReference>
<dbReference type="RefSeq" id="WP_138673611.1">
    <property type="nucleotide sequence ID" value="NZ_VCKY01000331.1"/>
</dbReference>
<dbReference type="OrthoDB" id="4303577at2"/>
<keyword evidence="1" id="KW-0812">Transmembrane</keyword>
<name>A0A5S4EWG6_9ACTN</name>
<keyword evidence="1" id="KW-0472">Membrane</keyword>
<gene>
    <name evidence="2" type="ORF">ETD86_49775</name>
</gene>
<evidence type="ECO:0000256" key="1">
    <source>
        <dbReference type="SAM" id="Phobius"/>
    </source>
</evidence>
<feature type="transmembrane region" description="Helical" evidence="1">
    <location>
        <begin position="205"/>
        <end position="226"/>
    </location>
</feature>
<feature type="transmembrane region" description="Helical" evidence="1">
    <location>
        <begin position="178"/>
        <end position="199"/>
    </location>
</feature>
<protein>
    <submittedName>
        <fullName evidence="2">DUF1648 domain-containing protein</fullName>
    </submittedName>
</protein>
<accession>A0A5S4EWG6</accession>
<organism evidence="2 3">
    <name type="scientific">Nonomuraea turkmeniaca</name>
    <dbReference type="NCBI Taxonomy" id="103838"/>
    <lineage>
        <taxon>Bacteria</taxon>
        <taxon>Bacillati</taxon>
        <taxon>Actinomycetota</taxon>
        <taxon>Actinomycetes</taxon>
        <taxon>Streptosporangiales</taxon>
        <taxon>Streptosporangiaceae</taxon>
        <taxon>Nonomuraea</taxon>
    </lineage>
</organism>
<dbReference type="EMBL" id="VCKY01000331">
    <property type="protein sequence ID" value="TMR07975.1"/>
    <property type="molecule type" value="Genomic_DNA"/>
</dbReference>
<evidence type="ECO:0000313" key="2">
    <source>
        <dbReference type="EMBL" id="TMR07975.1"/>
    </source>
</evidence>
<keyword evidence="1" id="KW-1133">Transmembrane helix</keyword>
<reference evidence="2 3" key="1">
    <citation type="submission" date="2019-05" db="EMBL/GenBank/DDBJ databases">
        <title>Draft genome sequence of Nonomuraea turkmeniaca DSM 43926.</title>
        <authorList>
            <person name="Saricaoglu S."/>
            <person name="Isik K."/>
        </authorList>
    </citation>
    <scope>NUCLEOTIDE SEQUENCE [LARGE SCALE GENOMIC DNA]</scope>
    <source>
        <strain evidence="2 3">DSM 43926</strain>
    </source>
</reference>